<dbReference type="Proteomes" id="UP000318453">
    <property type="component" value="Chromosome"/>
</dbReference>
<organism evidence="1 2">
    <name type="scientific">Euhalothece natronophila Z-M001</name>
    <dbReference type="NCBI Taxonomy" id="522448"/>
    <lineage>
        <taxon>Bacteria</taxon>
        <taxon>Bacillati</taxon>
        <taxon>Cyanobacteriota</taxon>
        <taxon>Cyanophyceae</taxon>
        <taxon>Oscillatoriophycideae</taxon>
        <taxon>Chroococcales</taxon>
        <taxon>Halothecacae</taxon>
        <taxon>Halothece cluster</taxon>
        <taxon>Euhalothece</taxon>
    </lineage>
</organism>
<keyword evidence="2" id="KW-1185">Reference proteome</keyword>
<name>A0A5B8NIX0_9CHRO</name>
<gene>
    <name evidence="1" type="ORF">FRE64_02510</name>
</gene>
<reference evidence="1" key="1">
    <citation type="submission" date="2019-08" db="EMBL/GenBank/DDBJ databases">
        <title>Carotenoids and Carotenoid Binding Proteins in the Halophilic Cyanobacterium Euhalothece sp. ZM00.</title>
        <authorList>
            <person name="Cho S.M."/>
            <person name="Song J.Y."/>
            <person name="Park Y.-I."/>
        </authorList>
    </citation>
    <scope>NUCLEOTIDE SEQUENCE [LARGE SCALE GENOMIC DNA]</scope>
    <source>
        <strain evidence="1">Z-M001</strain>
    </source>
</reference>
<sequence length="714" mass="81004">MPSSLEGYVLTDRAIDSLKRIVGRFSETEGNRAWTLTSVYGTGKSAFAHYLSALVAPANHPMRKKASAIAEVGLGTESDDYQLLEENLPQQGFLRAVATGTREPISQTIVRALINGAESFWKSKKGNKPDVYRELVDIQIEISEGRIFSNQEALNLVKKVRKVAKTGIFLVLDELGKNLEYAAYQGGTEDLYLLQQLIELPEQKETPIYVLGILHQAFAEYGQRLATVERNEWAKIQGRFEDIPFTESAGQMMRLIARAIDHSQTEPIACALNSYAQEWSTQMQNTIESEEFSQEIISGVYPLHPLSAFVLPILCRRYAQNDRSLFTFLTSAEPYSFKRFLDEVSVDSDILPTLKLDQVYDYFIEAAGMGLASRPNLQRWVEIQDLIADAKHLDRDYVRTLKTIGILNLVTVTGELRATRNLVPLALCDLPSGETENDTEYWDQIIEQLLQKNLITHRRQLNELRLWQGSDFNVDSELSAYLEKEQSNLVTLLSSLQPLNPLVAQRHSYKTGTLGYFECHYLDGSFDLTQLSCSNSDCDGLVGYWLDPEMPTEIPANTADGKPLIILGTKKLEVLRLRSREYAALKKIQSSAPELVTDGVARREVRYRVQEAEQLLNDTLNQAFNIADNPNLCWVQGEISPMDRVTDFNAKLSEVCDRAYPQTPILWNELINRRQLTSQGAKARRELLEAMIERSDEEKLGLKWEEQDKHLEKF</sequence>
<dbReference type="AlphaFoldDB" id="A0A5B8NIX0"/>
<dbReference type="KEGG" id="enn:FRE64_02510"/>
<dbReference type="EMBL" id="CP042326">
    <property type="protein sequence ID" value="QDZ38908.1"/>
    <property type="molecule type" value="Genomic_DNA"/>
</dbReference>
<evidence type="ECO:0000313" key="2">
    <source>
        <dbReference type="Proteomes" id="UP000318453"/>
    </source>
</evidence>
<protein>
    <submittedName>
        <fullName evidence="1">Iron-containing alcohol dehydrogenase</fullName>
    </submittedName>
</protein>
<dbReference type="OrthoDB" id="856045at2"/>
<evidence type="ECO:0000313" key="1">
    <source>
        <dbReference type="EMBL" id="QDZ38908.1"/>
    </source>
</evidence>
<proteinExistence type="predicted"/>
<accession>A0A5B8NIX0</accession>